<keyword evidence="2" id="KW-1185">Reference proteome</keyword>
<accession>A0A3G9IZP0</accession>
<evidence type="ECO:0000313" key="2">
    <source>
        <dbReference type="Proteomes" id="UP000275368"/>
    </source>
</evidence>
<reference evidence="1 2" key="1">
    <citation type="submission" date="2018-11" db="EMBL/GenBank/DDBJ databases">
        <title>Complete genome sequence of Paenibacillus baekrokdamisoli strain KCTC 33723.</title>
        <authorList>
            <person name="Kang S.W."/>
            <person name="Lee K.C."/>
            <person name="Kim K.K."/>
            <person name="Kim J.S."/>
            <person name="Kim D.S."/>
            <person name="Ko S.H."/>
            <person name="Yang S.H."/>
            <person name="Lee J.S."/>
        </authorList>
    </citation>
    <scope>NUCLEOTIDE SEQUENCE [LARGE SCALE GENOMIC DNA]</scope>
    <source>
        <strain evidence="1 2">KCTC 33723</strain>
    </source>
</reference>
<name>A0A3G9IZP0_9BACL</name>
<sequence>MLGNFGYELDLTQFTVAEKEEVKRQVALVKEVRELVQFGTFYRLLSPFDGNETAWMFVSKDKKEAFLVHITILNEPNAPLSRLRLKGLDPNYSYEWVGENQSFGGSLLRSCACSRVQSDGQPHTL</sequence>
<dbReference type="AlphaFoldDB" id="A0A3G9IZP0"/>
<dbReference type="Pfam" id="PF16874">
    <property type="entry name" value="Glyco_hydro_36C"/>
    <property type="match status" value="1"/>
</dbReference>
<dbReference type="InterPro" id="IPR031705">
    <property type="entry name" value="Glyco_hydro_36_C"/>
</dbReference>
<proteinExistence type="predicted"/>
<evidence type="ECO:0000313" key="1">
    <source>
        <dbReference type="EMBL" id="BBH19091.1"/>
    </source>
</evidence>
<organism evidence="1 2">
    <name type="scientific">Paenibacillus baekrokdamisoli</name>
    <dbReference type="NCBI Taxonomy" id="1712516"/>
    <lineage>
        <taxon>Bacteria</taxon>
        <taxon>Bacillati</taxon>
        <taxon>Bacillota</taxon>
        <taxon>Bacilli</taxon>
        <taxon>Bacillales</taxon>
        <taxon>Paenibacillaceae</taxon>
        <taxon>Paenibacillus</taxon>
    </lineage>
</organism>
<dbReference type="SUPFAM" id="SSF51445">
    <property type="entry name" value="(Trans)glycosidases"/>
    <property type="match status" value="1"/>
</dbReference>
<dbReference type="InterPro" id="IPR013780">
    <property type="entry name" value="Glyco_hydro_b"/>
</dbReference>
<dbReference type="InterPro" id="IPR017853">
    <property type="entry name" value="GH"/>
</dbReference>
<gene>
    <name evidence="1" type="ORF">Back11_04360</name>
</gene>
<protein>
    <submittedName>
        <fullName evidence="1">Uncharacterized protein</fullName>
    </submittedName>
</protein>
<dbReference type="Proteomes" id="UP000275368">
    <property type="component" value="Chromosome"/>
</dbReference>
<dbReference type="Gene3D" id="2.60.40.1180">
    <property type="entry name" value="Golgi alpha-mannosidase II"/>
    <property type="match status" value="1"/>
</dbReference>
<dbReference type="OrthoDB" id="9758822at2"/>
<dbReference type="EMBL" id="AP019308">
    <property type="protein sequence ID" value="BBH19091.1"/>
    <property type="molecule type" value="Genomic_DNA"/>
</dbReference>
<dbReference type="KEGG" id="pbk:Back11_04360"/>
<dbReference type="Pfam" id="PF02065">
    <property type="entry name" value="Melibiase"/>
    <property type="match status" value="1"/>
</dbReference>